<keyword evidence="1" id="KW-0472">Membrane</keyword>
<keyword evidence="1" id="KW-1133">Transmembrane helix</keyword>
<dbReference type="InterPro" id="IPR046589">
    <property type="entry name" value="DUF6647"/>
</dbReference>
<dbReference type="RefSeq" id="WP_219867395.1">
    <property type="nucleotide sequence ID" value="NZ_JASSQD010000001.1"/>
</dbReference>
<dbReference type="Pfam" id="PF20352">
    <property type="entry name" value="DUF6647"/>
    <property type="match status" value="1"/>
</dbReference>
<keyword evidence="1" id="KW-0812">Transmembrane</keyword>
<name>A0ABT7H7U9_9GAMM</name>
<proteinExistence type="predicted"/>
<accession>A0ABT7H7U9</accession>
<evidence type="ECO:0000313" key="3">
    <source>
        <dbReference type="EMBL" id="MDK9556012.1"/>
    </source>
</evidence>
<organism evidence="3 4">
    <name type="scientific">Marinobacter albus</name>
    <dbReference type="NCBI Taxonomy" id="3030833"/>
    <lineage>
        <taxon>Bacteria</taxon>
        <taxon>Pseudomonadati</taxon>
        <taxon>Pseudomonadota</taxon>
        <taxon>Gammaproteobacteria</taxon>
        <taxon>Pseudomonadales</taxon>
        <taxon>Marinobacteraceae</taxon>
        <taxon>Marinobacter</taxon>
    </lineage>
</organism>
<feature type="domain" description="DUF6647" evidence="2">
    <location>
        <begin position="48"/>
        <end position="169"/>
    </location>
</feature>
<feature type="transmembrane region" description="Helical" evidence="1">
    <location>
        <begin position="20"/>
        <end position="39"/>
    </location>
</feature>
<reference evidence="3 4" key="1">
    <citation type="submission" date="2023-05" db="EMBL/GenBank/DDBJ databases">
        <title>Marinobacter albus sp. nov., a marine bacterium isolated from sand in a coastal intertidal zone of huludao.</title>
        <authorList>
            <person name="Deng T."/>
        </authorList>
    </citation>
    <scope>NUCLEOTIDE SEQUENCE [LARGE SCALE GENOMIC DNA]</scope>
    <source>
        <strain evidence="3 4">M216</strain>
    </source>
</reference>
<evidence type="ECO:0000259" key="2">
    <source>
        <dbReference type="Pfam" id="PF20352"/>
    </source>
</evidence>
<comment type="caution">
    <text evidence="3">The sequence shown here is derived from an EMBL/GenBank/DDBJ whole genome shotgun (WGS) entry which is preliminary data.</text>
</comment>
<sequence length="191" mass="21246">MLLGRANAPVQSDAASQSAITVWVFLLWLVVILVPVAGAKAEPHNARAPELSALADTLSDWIIGQTRFSETELPDIEFKTQIELAELSFPGFSHDLLPSIRGAYDARSVVIYLNTSFDSDSLLDNSYLLHELMHHFQVQNLPPNLRGSKPAMEAEALRAQLKWLEQNGVPDGMRQLDVDEKTLRMLEASPR</sequence>
<evidence type="ECO:0000256" key="1">
    <source>
        <dbReference type="SAM" id="Phobius"/>
    </source>
</evidence>
<keyword evidence="4" id="KW-1185">Reference proteome</keyword>
<dbReference type="Proteomes" id="UP001223547">
    <property type="component" value="Unassembled WGS sequence"/>
</dbReference>
<protein>
    <recommendedName>
        <fullName evidence="2">DUF6647 domain-containing protein</fullName>
    </recommendedName>
</protein>
<evidence type="ECO:0000313" key="4">
    <source>
        <dbReference type="Proteomes" id="UP001223547"/>
    </source>
</evidence>
<gene>
    <name evidence="3" type="ORF">QQF73_00145</name>
</gene>
<dbReference type="EMBL" id="JASSQD010000001">
    <property type="protein sequence ID" value="MDK9556012.1"/>
    <property type="molecule type" value="Genomic_DNA"/>
</dbReference>